<dbReference type="InterPro" id="IPR051200">
    <property type="entry name" value="Host-pathogen_enzymatic-act"/>
</dbReference>
<sequence>MMKQSLLYSLLIGAAINLSPTLVSASEQAYVTNEKDDDISVIDMDSLEVVKQIPVGQRPRGIIFNNDHTQAYICASDSDTIQILDLKTEQVIGELPSGEDPETIALHPNGKTIYTANEDDALLTVIDIETRAVKTQIDVGVEPEGLAVSPDGKIVVVTSETTNMVHWIDTETHENIDNTLVADRPRSAMFSKDSKRLWVSSEIGGEVVVIDVPTRKIIKTFKFELDGIHSDRVQPVGVELSDDGKYAFVALGPANHVAVIKRDDLTIDEYLLVGRRVWQLGFNKDQSLLLTTNGVSGDVSVIDVKKMKVVKSVKVGRYPWGVAIKDVL</sequence>
<feature type="chain" id="PRO_5017484365" description="YVTN family beta-propeller repeat protein" evidence="1">
    <location>
        <begin position="26"/>
        <end position="328"/>
    </location>
</feature>
<name>A0A3A6R3T2_9VIBR</name>
<evidence type="ECO:0000313" key="2">
    <source>
        <dbReference type="EMBL" id="RJX75797.1"/>
    </source>
</evidence>
<dbReference type="PANTHER" id="PTHR47197:SF3">
    <property type="entry name" value="DIHYDRO-HEME D1 DEHYDROGENASE"/>
    <property type="match status" value="1"/>
</dbReference>
<gene>
    <name evidence="2" type="ORF">DZ860_02745</name>
</gene>
<keyword evidence="1" id="KW-0732">Signal</keyword>
<dbReference type="NCBIfam" id="TIGR02276">
    <property type="entry name" value="beta_rpt_yvtn"/>
    <property type="match status" value="3"/>
</dbReference>
<dbReference type="InterPro" id="IPR022456">
    <property type="entry name" value="PQQ_b_propeller"/>
</dbReference>
<evidence type="ECO:0000313" key="3">
    <source>
        <dbReference type="Proteomes" id="UP000273252"/>
    </source>
</evidence>
<accession>A0A3A6R3T2</accession>
<dbReference type="Proteomes" id="UP000273252">
    <property type="component" value="Unassembled WGS sequence"/>
</dbReference>
<dbReference type="InterPro" id="IPR011964">
    <property type="entry name" value="YVTN_b-propeller_repeat"/>
</dbReference>
<dbReference type="OrthoDB" id="145213at2"/>
<dbReference type="PANTHER" id="PTHR47197">
    <property type="entry name" value="PROTEIN NIRF"/>
    <property type="match status" value="1"/>
</dbReference>
<dbReference type="InterPro" id="IPR011045">
    <property type="entry name" value="N2O_reductase_N"/>
</dbReference>
<dbReference type="Pfam" id="PF16819">
    <property type="entry name" value="DUF5074"/>
    <property type="match status" value="1"/>
</dbReference>
<dbReference type="SUPFAM" id="SSF50974">
    <property type="entry name" value="Nitrous oxide reductase, N-terminal domain"/>
    <property type="match status" value="1"/>
</dbReference>
<dbReference type="InterPro" id="IPR015943">
    <property type="entry name" value="WD40/YVTN_repeat-like_dom_sf"/>
</dbReference>
<evidence type="ECO:0000256" key="1">
    <source>
        <dbReference type="SAM" id="SignalP"/>
    </source>
</evidence>
<feature type="signal peptide" evidence="1">
    <location>
        <begin position="1"/>
        <end position="25"/>
    </location>
</feature>
<dbReference type="Gene3D" id="2.130.10.10">
    <property type="entry name" value="YVTN repeat-like/Quinoprotein amine dehydrogenase"/>
    <property type="match status" value="2"/>
</dbReference>
<dbReference type="InterPro" id="IPR031815">
    <property type="entry name" value="DUF5074"/>
</dbReference>
<organism evidence="2 3">
    <name type="scientific">Vibrio sinensis</name>
    <dbReference type="NCBI Taxonomy" id="2302434"/>
    <lineage>
        <taxon>Bacteria</taxon>
        <taxon>Pseudomonadati</taxon>
        <taxon>Pseudomonadota</taxon>
        <taxon>Gammaproteobacteria</taxon>
        <taxon>Vibrionales</taxon>
        <taxon>Vibrionaceae</taxon>
        <taxon>Vibrio</taxon>
    </lineage>
</organism>
<dbReference type="AlphaFoldDB" id="A0A3A6R3T2"/>
<keyword evidence="3" id="KW-1185">Reference proteome</keyword>
<comment type="caution">
    <text evidence="2">The sequence shown here is derived from an EMBL/GenBank/DDBJ whole genome shotgun (WGS) entry which is preliminary data.</text>
</comment>
<proteinExistence type="predicted"/>
<reference evidence="2 3" key="1">
    <citation type="submission" date="2018-08" db="EMBL/GenBank/DDBJ databases">
        <title>Vibrio isolated from the Eastern China Marginal Seas.</title>
        <authorList>
            <person name="Li Y."/>
        </authorList>
    </citation>
    <scope>NUCLEOTIDE SEQUENCE [LARGE SCALE GENOMIC DNA]</scope>
    <source>
        <strain evidence="2 3">BEI233</strain>
    </source>
</reference>
<dbReference type="EMBL" id="QVMU01000001">
    <property type="protein sequence ID" value="RJX75797.1"/>
    <property type="molecule type" value="Genomic_DNA"/>
</dbReference>
<protein>
    <recommendedName>
        <fullName evidence="4">YVTN family beta-propeller repeat protein</fullName>
    </recommendedName>
</protein>
<evidence type="ECO:0008006" key="4">
    <source>
        <dbReference type="Google" id="ProtNLM"/>
    </source>
</evidence>
<dbReference type="NCBIfam" id="TIGR03866">
    <property type="entry name" value="PQQ_ABC_repeats"/>
    <property type="match status" value="1"/>
</dbReference>